<gene>
    <name evidence="2" type="ORF">I4W93_002315</name>
</gene>
<organism evidence="2 3">
    <name type="scientific">Rheinheimera maricola</name>
    <dbReference type="NCBI Taxonomy" id="2793282"/>
    <lineage>
        <taxon>Bacteria</taxon>
        <taxon>Pseudomonadati</taxon>
        <taxon>Pseudomonadota</taxon>
        <taxon>Gammaproteobacteria</taxon>
        <taxon>Chromatiales</taxon>
        <taxon>Chromatiaceae</taxon>
        <taxon>Rheinheimera</taxon>
    </lineage>
</organism>
<evidence type="ECO:0000256" key="1">
    <source>
        <dbReference type="SAM" id="Phobius"/>
    </source>
</evidence>
<feature type="transmembrane region" description="Helical" evidence="1">
    <location>
        <begin position="106"/>
        <end position="124"/>
    </location>
</feature>
<feature type="transmembrane region" description="Helical" evidence="1">
    <location>
        <begin position="79"/>
        <end position="100"/>
    </location>
</feature>
<dbReference type="InterPro" id="IPR009339">
    <property type="entry name" value="DUF998"/>
</dbReference>
<dbReference type="Pfam" id="PF06197">
    <property type="entry name" value="DUF998"/>
    <property type="match status" value="1"/>
</dbReference>
<reference evidence="2 3" key="2">
    <citation type="submission" date="2021-08" db="EMBL/GenBank/DDBJ databases">
        <title>Rheinheimera aquimaris sp. nov., isolated from seawater of the East Sea in Korea.</title>
        <authorList>
            <person name="Kim K.H."/>
            <person name="Wenting R."/>
            <person name="Kim K.R."/>
            <person name="Jeon C.O."/>
        </authorList>
    </citation>
    <scope>NUCLEOTIDE SEQUENCE [LARGE SCALE GENOMIC DNA]</scope>
    <source>
        <strain evidence="2 3">MA-13</strain>
    </source>
</reference>
<dbReference type="EMBL" id="JAERPS020000001">
    <property type="protein sequence ID" value="MBZ9610423.1"/>
    <property type="molecule type" value="Genomic_DNA"/>
</dbReference>
<keyword evidence="1" id="KW-1133">Transmembrane helix</keyword>
<name>A0ABS7X6U3_9GAMM</name>
<sequence length="201" mass="23140">MIKSNLLAIKQAMLIPVFAFYNIFIGLFVSGYSVASQHISELALEAEFFAYSHRLADILIGLSMCLFALVCFSTAKAKFTFVTMFSFGMTWIFAGIFILNSPLHDIYGLTNILIVVPVVFALEMRDFYTSKKFQDFSILVTLVHIMFFWFFNYGFMPVEYKGITQRVWVAITLVWYGVAAYQMYRVANKQRQTTHNSARLL</sequence>
<feature type="transmembrane region" description="Helical" evidence="1">
    <location>
        <begin position="167"/>
        <end position="184"/>
    </location>
</feature>
<evidence type="ECO:0000313" key="3">
    <source>
        <dbReference type="Proteomes" id="UP000663814"/>
    </source>
</evidence>
<dbReference type="Proteomes" id="UP000663814">
    <property type="component" value="Unassembled WGS sequence"/>
</dbReference>
<keyword evidence="3" id="KW-1185">Reference proteome</keyword>
<dbReference type="RefSeq" id="WP_205310043.1">
    <property type="nucleotide sequence ID" value="NZ_JAERPS020000001.1"/>
</dbReference>
<feature type="transmembrane region" description="Helical" evidence="1">
    <location>
        <begin position="136"/>
        <end position="155"/>
    </location>
</feature>
<reference evidence="2 3" key="1">
    <citation type="submission" date="2020-12" db="EMBL/GenBank/DDBJ databases">
        <authorList>
            <person name="Ruan W."/>
            <person name="Khan S.A."/>
            <person name="Jeon C.O."/>
        </authorList>
    </citation>
    <scope>NUCLEOTIDE SEQUENCE [LARGE SCALE GENOMIC DNA]</scope>
    <source>
        <strain evidence="2 3">MA-13</strain>
    </source>
</reference>
<keyword evidence="1" id="KW-0812">Transmembrane</keyword>
<feature type="transmembrane region" description="Helical" evidence="1">
    <location>
        <begin position="55"/>
        <end position="72"/>
    </location>
</feature>
<keyword evidence="1" id="KW-0472">Membrane</keyword>
<protein>
    <submittedName>
        <fullName evidence="2">DUF998 domain-containing protein</fullName>
    </submittedName>
</protein>
<accession>A0ABS7X6U3</accession>
<comment type="caution">
    <text evidence="2">The sequence shown here is derived from an EMBL/GenBank/DDBJ whole genome shotgun (WGS) entry which is preliminary data.</text>
</comment>
<feature type="transmembrane region" description="Helical" evidence="1">
    <location>
        <begin position="12"/>
        <end position="35"/>
    </location>
</feature>
<proteinExistence type="predicted"/>
<evidence type="ECO:0000313" key="2">
    <source>
        <dbReference type="EMBL" id="MBZ9610423.1"/>
    </source>
</evidence>